<keyword evidence="1" id="KW-0472">Membrane</keyword>
<keyword evidence="1" id="KW-1133">Transmembrane helix</keyword>
<sequence>MVKSNRESKTTSLKINYCYTLFIFYFLAVSHVFMSGLPHRLHNLWGKQSEFELDLLHTKADTLRNVWVVVVFEITTSIVGAAVNAKSNFHLKVLESVFQNMRTIILLLVIITICFTMPMPQDFALAVLDVIPELAVINGETRIWAHLNHTYGYSALIDGVREKDEDFGANSEQQLWNNFNKKWSHL</sequence>
<keyword evidence="1" id="KW-0812">Transmembrane</keyword>
<feature type="transmembrane region" description="Helical" evidence="1">
    <location>
        <begin position="16"/>
        <end position="34"/>
    </location>
</feature>
<name>A0ABR1CI20_NECAM</name>
<evidence type="ECO:0008006" key="4">
    <source>
        <dbReference type="Google" id="ProtNLM"/>
    </source>
</evidence>
<proteinExistence type="predicted"/>
<keyword evidence="3" id="KW-1185">Reference proteome</keyword>
<feature type="transmembrane region" description="Helical" evidence="1">
    <location>
        <begin position="66"/>
        <end position="85"/>
    </location>
</feature>
<dbReference type="EMBL" id="JAVFWL010000002">
    <property type="protein sequence ID" value="KAK6737536.1"/>
    <property type="molecule type" value="Genomic_DNA"/>
</dbReference>
<evidence type="ECO:0000313" key="3">
    <source>
        <dbReference type="Proteomes" id="UP001303046"/>
    </source>
</evidence>
<dbReference type="Proteomes" id="UP001303046">
    <property type="component" value="Unassembled WGS sequence"/>
</dbReference>
<organism evidence="2 3">
    <name type="scientific">Necator americanus</name>
    <name type="common">Human hookworm</name>
    <dbReference type="NCBI Taxonomy" id="51031"/>
    <lineage>
        <taxon>Eukaryota</taxon>
        <taxon>Metazoa</taxon>
        <taxon>Ecdysozoa</taxon>
        <taxon>Nematoda</taxon>
        <taxon>Chromadorea</taxon>
        <taxon>Rhabditida</taxon>
        <taxon>Rhabditina</taxon>
        <taxon>Rhabditomorpha</taxon>
        <taxon>Strongyloidea</taxon>
        <taxon>Ancylostomatidae</taxon>
        <taxon>Bunostominae</taxon>
        <taxon>Necator</taxon>
    </lineage>
</organism>
<accession>A0ABR1CI20</accession>
<evidence type="ECO:0000313" key="2">
    <source>
        <dbReference type="EMBL" id="KAK6737536.1"/>
    </source>
</evidence>
<feature type="transmembrane region" description="Helical" evidence="1">
    <location>
        <begin position="97"/>
        <end position="119"/>
    </location>
</feature>
<gene>
    <name evidence="2" type="primary">Necator_chrII.g7733</name>
    <name evidence="2" type="ORF">RB195_019939</name>
</gene>
<comment type="caution">
    <text evidence="2">The sequence shown here is derived from an EMBL/GenBank/DDBJ whole genome shotgun (WGS) entry which is preliminary data.</text>
</comment>
<reference evidence="2 3" key="1">
    <citation type="submission" date="2023-08" db="EMBL/GenBank/DDBJ databases">
        <title>A Necator americanus chromosomal reference genome.</title>
        <authorList>
            <person name="Ilik V."/>
            <person name="Petrzelkova K.J."/>
            <person name="Pardy F."/>
            <person name="Fuh T."/>
            <person name="Niatou-Singa F.S."/>
            <person name="Gouil Q."/>
            <person name="Baker L."/>
            <person name="Ritchie M.E."/>
            <person name="Jex A.R."/>
            <person name="Gazzola D."/>
            <person name="Li H."/>
            <person name="Toshio Fujiwara R."/>
            <person name="Zhan B."/>
            <person name="Aroian R.V."/>
            <person name="Pafco B."/>
            <person name="Schwarz E.M."/>
        </authorList>
    </citation>
    <scope>NUCLEOTIDE SEQUENCE [LARGE SCALE GENOMIC DNA]</scope>
    <source>
        <strain evidence="2 3">Aroian</strain>
        <tissue evidence="2">Whole animal</tissue>
    </source>
</reference>
<evidence type="ECO:0000256" key="1">
    <source>
        <dbReference type="SAM" id="Phobius"/>
    </source>
</evidence>
<protein>
    <recommendedName>
        <fullName evidence="4">Amino acid transporter transmembrane domain-containing protein</fullName>
    </recommendedName>
</protein>